<dbReference type="PANTHER" id="PTHR42760:SF133">
    <property type="entry name" value="3-OXOACYL-[ACYL-CARRIER-PROTEIN] REDUCTASE"/>
    <property type="match status" value="1"/>
</dbReference>
<gene>
    <name evidence="4" type="ORF">ISF6_1165</name>
</gene>
<keyword evidence="2 4" id="KW-0560">Oxidoreductase</keyword>
<proteinExistence type="inferred from homology"/>
<reference evidence="5" key="1">
    <citation type="submission" date="2015-07" db="EMBL/GenBank/DDBJ databases">
        <title>Discovery of a poly(ethylene terephthalate assimilation.</title>
        <authorList>
            <person name="Yoshida S."/>
            <person name="Hiraga K."/>
            <person name="Takehana T."/>
            <person name="Taniguchi I."/>
            <person name="Yamaji H."/>
            <person name="Maeda Y."/>
            <person name="Toyohara K."/>
            <person name="Miyamoto K."/>
            <person name="Kimura Y."/>
            <person name="Oda K."/>
        </authorList>
    </citation>
    <scope>NUCLEOTIDE SEQUENCE [LARGE SCALE GENOMIC DNA]</scope>
    <source>
        <strain evidence="5">NBRC 110686 / TISTR 2288 / 201-F6</strain>
    </source>
</reference>
<dbReference type="STRING" id="1547922.ISF6_1165"/>
<dbReference type="PRINTS" id="PR00080">
    <property type="entry name" value="SDRFAMILY"/>
</dbReference>
<dbReference type="OrthoDB" id="9806974at2"/>
<dbReference type="InterPro" id="IPR036291">
    <property type="entry name" value="NAD(P)-bd_dom_sf"/>
</dbReference>
<evidence type="ECO:0000256" key="1">
    <source>
        <dbReference type="ARBA" id="ARBA00006484"/>
    </source>
</evidence>
<accession>A0A0K8NYL8</accession>
<protein>
    <submittedName>
        <fullName evidence="4">3-oxoacyl-ACP reductase</fullName>
        <ecNumber evidence="4">1.1.1.100</ecNumber>
    </submittedName>
</protein>
<dbReference type="EC" id="1.1.1.100" evidence="4"/>
<dbReference type="FunFam" id="3.40.50.720:FF:000084">
    <property type="entry name" value="Short-chain dehydrogenase reductase"/>
    <property type="match status" value="1"/>
</dbReference>
<dbReference type="PANTHER" id="PTHR42760">
    <property type="entry name" value="SHORT-CHAIN DEHYDROGENASES/REDUCTASES FAMILY MEMBER"/>
    <property type="match status" value="1"/>
</dbReference>
<comment type="similarity">
    <text evidence="1">Belongs to the short-chain dehydrogenases/reductases (SDR) family.</text>
</comment>
<keyword evidence="5" id="KW-1185">Reference proteome</keyword>
<dbReference type="Proteomes" id="UP000037660">
    <property type="component" value="Unassembled WGS sequence"/>
</dbReference>
<evidence type="ECO:0000259" key="3">
    <source>
        <dbReference type="SMART" id="SM00822"/>
    </source>
</evidence>
<dbReference type="PRINTS" id="PR00081">
    <property type="entry name" value="GDHRDH"/>
</dbReference>
<evidence type="ECO:0000313" key="5">
    <source>
        <dbReference type="Proteomes" id="UP000037660"/>
    </source>
</evidence>
<dbReference type="Gene3D" id="3.40.50.720">
    <property type="entry name" value="NAD(P)-binding Rossmann-like Domain"/>
    <property type="match status" value="1"/>
</dbReference>
<dbReference type="InterPro" id="IPR002347">
    <property type="entry name" value="SDR_fam"/>
</dbReference>
<evidence type="ECO:0000256" key="2">
    <source>
        <dbReference type="ARBA" id="ARBA00023002"/>
    </source>
</evidence>
<reference evidence="4 5" key="2">
    <citation type="journal article" date="2016" name="Science">
        <title>A bacterium that degrades and assimilates poly(ethylene terephthalate).</title>
        <authorList>
            <person name="Yoshida S."/>
            <person name="Hiraga K."/>
            <person name="Takehana T."/>
            <person name="Taniguchi I."/>
            <person name="Yamaji H."/>
            <person name="Maeda Y."/>
            <person name="Toyohara K."/>
            <person name="Miyamoto K."/>
            <person name="Kimura Y."/>
            <person name="Oda K."/>
        </authorList>
    </citation>
    <scope>NUCLEOTIDE SEQUENCE [LARGE SCALE GENOMIC DNA]</scope>
    <source>
        <strain evidence="5">NBRC 110686 / TISTR 2288 / 201-F6</strain>
    </source>
</reference>
<dbReference type="GO" id="GO:0004316">
    <property type="term" value="F:3-oxoacyl-[acyl-carrier-protein] reductase (NADPH) activity"/>
    <property type="evidence" value="ECO:0007669"/>
    <property type="project" value="UniProtKB-EC"/>
</dbReference>
<sequence length="245" mass="25493">MISFTGQTVVITGAAGGIARETARMMLAAGANLVLGDLSEAAVRATAESLGGDAGRVACVPLDVTRPADCERLFAEASARFGGVDHLVHAAGIFPKVLVQDMSLDQWRQCLAVNLDGSFLVCRASLPHLREGSSIVNIASISGQRGSHSHAHYAASKGGLISLTRSLSMELAPRTRVNCIAPGIIDTAMAVDLIATRGPGYRDQTPLGRHGRPEEVAGAICFLCSSLASFITGETLQVNGGINRS</sequence>
<organism evidence="4 5">
    <name type="scientific">Piscinibacter sakaiensis</name>
    <name type="common">Ideonella sakaiensis</name>
    <dbReference type="NCBI Taxonomy" id="1547922"/>
    <lineage>
        <taxon>Bacteria</taxon>
        <taxon>Pseudomonadati</taxon>
        <taxon>Pseudomonadota</taxon>
        <taxon>Betaproteobacteria</taxon>
        <taxon>Burkholderiales</taxon>
        <taxon>Sphaerotilaceae</taxon>
        <taxon>Piscinibacter</taxon>
    </lineage>
</organism>
<dbReference type="SUPFAM" id="SSF51735">
    <property type="entry name" value="NAD(P)-binding Rossmann-fold domains"/>
    <property type="match status" value="1"/>
</dbReference>
<dbReference type="SMART" id="SM00822">
    <property type="entry name" value="PKS_KR"/>
    <property type="match status" value="1"/>
</dbReference>
<name>A0A0K8NYL8_PISS1</name>
<dbReference type="Pfam" id="PF13561">
    <property type="entry name" value="adh_short_C2"/>
    <property type="match status" value="1"/>
</dbReference>
<dbReference type="RefSeq" id="WP_054019453.1">
    <property type="nucleotide sequence ID" value="NZ_BBYR01000022.1"/>
</dbReference>
<dbReference type="PROSITE" id="PS00061">
    <property type="entry name" value="ADH_SHORT"/>
    <property type="match status" value="1"/>
</dbReference>
<dbReference type="InterPro" id="IPR057326">
    <property type="entry name" value="KR_dom"/>
</dbReference>
<evidence type="ECO:0000313" key="4">
    <source>
        <dbReference type="EMBL" id="GAP35394.1"/>
    </source>
</evidence>
<dbReference type="InterPro" id="IPR020904">
    <property type="entry name" value="Sc_DH/Rdtase_CS"/>
</dbReference>
<comment type="caution">
    <text evidence="4">The sequence shown here is derived from an EMBL/GenBank/DDBJ whole genome shotgun (WGS) entry which is preliminary data.</text>
</comment>
<dbReference type="CDD" id="cd05233">
    <property type="entry name" value="SDR_c"/>
    <property type="match status" value="1"/>
</dbReference>
<dbReference type="EMBL" id="BBYR01000022">
    <property type="protein sequence ID" value="GAP35394.1"/>
    <property type="molecule type" value="Genomic_DNA"/>
</dbReference>
<dbReference type="AlphaFoldDB" id="A0A0K8NYL8"/>
<feature type="domain" description="Ketoreductase" evidence="3">
    <location>
        <begin position="7"/>
        <end position="187"/>
    </location>
</feature>